<gene>
    <name evidence="1" type="ORF">V2W30_21340</name>
</gene>
<dbReference type="Proteomes" id="UP001432251">
    <property type="component" value="Chromosome"/>
</dbReference>
<keyword evidence="2" id="KW-1185">Reference proteome</keyword>
<accession>A0ACD5AEY4</accession>
<evidence type="ECO:0000313" key="2">
    <source>
        <dbReference type="Proteomes" id="UP001432251"/>
    </source>
</evidence>
<sequence length="255" mass="26716">MTTSDGMAEVLRSLRPGSGVDPARAGTRALDVVGVAVSVFARTPVGPHATPAPEPLWCHPELSLRFDELQFTLGEGPGPDAVRFGVPVLEPDLERVRPERWPALLPAAQRLGVHGVCCFPLALGGARIGTLTLLCDGKRALSDRQLADANTLAAALTATLLNRRGPAGPNGTGSDGPLWPTTGLHRAVVHQATGMISVQLGATLEEALVRLRAHAYSSDRPLGDVAEDVVARRLRFDAVMDDDGYGPHSPAGGEG</sequence>
<evidence type="ECO:0000313" key="1">
    <source>
        <dbReference type="EMBL" id="WWQ65610.1"/>
    </source>
</evidence>
<protein>
    <submittedName>
        <fullName evidence="1">GAF and ANTAR domain-containing protein</fullName>
    </submittedName>
</protein>
<name>A0ACD5AEY4_9ACTN</name>
<organism evidence="1 2">
    <name type="scientific">Streptomyces citrinus</name>
    <dbReference type="NCBI Taxonomy" id="3118173"/>
    <lineage>
        <taxon>Bacteria</taxon>
        <taxon>Bacillati</taxon>
        <taxon>Actinomycetota</taxon>
        <taxon>Actinomycetes</taxon>
        <taxon>Kitasatosporales</taxon>
        <taxon>Streptomycetaceae</taxon>
        <taxon>Streptomyces</taxon>
    </lineage>
</organism>
<dbReference type="EMBL" id="CP146022">
    <property type="protein sequence ID" value="WWQ65610.1"/>
    <property type="molecule type" value="Genomic_DNA"/>
</dbReference>
<reference evidence="1" key="1">
    <citation type="journal article" date="2025" name="Int. J. Syst. Evol. Microbiol.">
        <title>Streptomyces citrinus sp. nov., with yellow diffusible pigment.</title>
        <authorList>
            <person name="He Y."/>
            <person name="Yang E."/>
            <person name="Xu J."/>
            <person name="Sun Y."/>
            <person name="Sun L."/>
        </authorList>
    </citation>
    <scope>NUCLEOTIDE SEQUENCE</scope>
    <source>
        <strain evidence="1">Q6</strain>
    </source>
</reference>
<proteinExistence type="predicted"/>